<dbReference type="EMBL" id="CZPT02001311">
    <property type="protein sequence ID" value="SCU69845.1"/>
    <property type="molecule type" value="Genomic_DNA"/>
</dbReference>
<sequence length="256" mass="29340">MGSCCAKSDTSVDIDDSGRGVERDTEDDNNVYILQYQSRGEVLKMLELEPTPHEASVMTQSPSLPTDGPAAEECAEAELSDPLSCSSTTIVTVRSERRAADRFSANSLTWTLPEVSATTVSTRFDHARTTSFMGSDDDFSSVEWSANSRKDRRLMLLRDRDRAAQRDMVMNEMDQRRFIAEHANRAHRAILVTYIRNRLEIERRVSYEEFLVERNAFLLHELEAREPLVRRTVELQAHSELLNKMQQQRLLRNRGK</sequence>
<dbReference type="Proteomes" id="UP000195570">
    <property type="component" value="Unassembled WGS sequence"/>
</dbReference>
<proteinExistence type="predicted"/>
<comment type="caution">
    <text evidence="2">The sequence shown here is derived from an EMBL/GenBank/DDBJ whole genome shotgun (WGS) entry which is preliminary data.</text>
</comment>
<protein>
    <submittedName>
        <fullName evidence="2">Uncharacterized protein</fullName>
    </submittedName>
</protein>
<evidence type="ECO:0000256" key="1">
    <source>
        <dbReference type="SAM" id="MobiDB-lite"/>
    </source>
</evidence>
<organism evidence="2 3">
    <name type="scientific">Trypanosoma equiperdum</name>
    <dbReference type="NCBI Taxonomy" id="5694"/>
    <lineage>
        <taxon>Eukaryota</taxon>
        <taxon>Discoba</taxon>
        <taxon>Euglenozoa</taxon>
        <taxon>Kinetoplastea</taxon>
        <taxon>Metakinetoplastina</taxon>
        <taxon>Trypanosomatida</taxon>
        <taxon>Trypanosomatidae</taxon>
        <taxon>Trypanosoma</taxon>
    </lineage>
</organism>
<dbReference type="GeneID" id="92375354"/>
<evidence type="ECO:0000313" key="2">
    <source>
        <dbReference type="EMBL" id="SCU69845.1"/>
    </source>
</evidence>
<dbReference type="RefSeq" id="XP_067080745.1">
    <property type="nucleotide sequence ID" value="XM_067224644.1"/>
</dbReference>
<evidence type="ECO:0000313" key="3">
    <source>
        <dbReference type="Proteomes" id="UP000195570"/>
    </source>
</evidence>
<gene>
    <name evidence="2" type="ORF">TEOVI_000141400</name>
</gene>
<dbReference type="VEuPathDB" id="TriTrypDB:TEOVI_000141400"/>
<name>A0A1G4IC84_TRYEQ</name>
<reference evidence="2" key="1">
    <citation type="submission" date="2016-09" db="EMBL/GenBank/DDBJ databases">
        <authorList>
            <person name="Hebert L."/>
            <person name="Moumen B."/>
        </authorList>
    </citation>
    <scope>NUCLEOTIDE SEQUENCE [LARGE SCALE GENOMIC DNA]</scope>
    <source>
        <strain evidence="2">OVI</strain>
    </source>
</reference>
<accession>A0A1G4IC84</accession>
<dbReference type="AlphaFoldDB" id="A0A1G4IC84"/>
<feature type="region of interest" description="Disordered" evidence="1">
    <location>
        <begin position="1"/>
        <end position="26"/>
    </location>
</feature>
<keyword evidence="3" id="KW-1185">Reference proteome</keyword>